<dbReference type="WBParaSite" id="sdigi.contig1158.g10234.t1">
    <property type="protein sequence ID" value="sdigi.contig1158.g10234.t1"/>
    <property type="gene ID" value="sdigi.contig1158.g10234"/>
</dbReference>
<proteinExistence type="predicted"/>
<evidence type="ECO:0000313" key="2">
    <source>
        <dbReference type="Proteomes" id="UP000887581"/>
    </source>
</evidence>
<dbReference type="Proteomes" id="UP000887581">
    <property type="component" value="Unplaced"/>
</dbReference>
<reference evidence="3" key="1">
    <citation type="submission" date="2022-11" db="UniProtKB">
        <authorList>
            <consortium name="WormBaseParasite"/>
        </authorList>
    </citation>
    <scope>IDENTIFICATION</scope>
</reference>
<sequence length="170" mass="18778">MNEVYAWLIESAKIYKALVSNQCSFETGPWEFVVCGMWQGSELMVHAANVNCNFISGPGNGDLGIHWFCALFKGFLRRCWSDSEARNKRQRCGLSLTRDMNTALQHNNEAAETEPTSGRGYQANTSTTTTATAAPAVAEVAATTTTTDRAVPSQINRQRGEFALHRRVAR</sequence>
<evidence type="ECO:0000313" key="3">
    <source>
        <dbReference type="WBParaSite" id="sdigi.contig1158.g10234.t1"/>
    </source>
</evidence>
<keyword evidence="2" id="KW-1185">Reference proteome</keyword>
<evidence type="ECO:0000256" key="1">
    <source>
        <dbReference type="SAM" id="MobiDB-lite"/>
    </source>
</evidence>
<dbReference type="AlphaFoldDB" id="A0A915PJB2"/>
<feature type="compositionally biased region" description="Low complexity" evidence="1">
    <location>
        <begin position="123"/>
        <end position="133"/>
    </location>
</feature>
<organism evidence="2 3">
    <name type="scientific">Setaria digitata</name>
    <dbReference type="NCBI Taxonomy" id="48799"/>
    <lineage>
        <taxon>Eukaryota</taxon>
        <taxon>Metazoa</taxon>
        <taxon>Ecdysozoa</taxon>
        <taxon>Nematoda</taxon>
        <taxon>Chromadorea</taxon>
        <taxon>Rhabditida</taxon>
        <taxon>Spirurina</taxon>
        <taxon>Spiruromorpha</taxon>
        <taxon>Filarioidea</taxon>
        <taxon>Setariidae</taxon>
        <taxon>Setaria</taxon>
    </lineage>
</organism>
<protein>
    <submittedName>
        <fullName evidence="3">Uncharacterized protein</fullName>
    </submittedName>
</protein>
<feature type="region of interest" description="Disordered" evidence="1">
    <location>
        <begin position="108"/>
        <end position="133"/>
    </location>
</feature>
<accession>A0A915PJB2</accession>
<name>A0A915PJB2_9BILA</name>